<dbReference type="Pfam" id="PF14023">
    <property type="entry name" value="Bestrophin-like"/>
    <property type="match status" value="1"/>
</dbReference>
<name>A0A9D7SFH3_9BACT</name>
<dbReference type="InterPro" id="IPR025333">
    <property type="entry name" value="DUF4239"/>
</dbReference>
<keyword evidence="1" id="KW-0472">Membrane</keyword>
<reference evidence="2" key="1">
    <citation type="submission" date="2020-10" db="EMBL/GenBank/DDBJ databases">
        <title>Connecting structure to function with the recovery of over 1000 high-quality activated sludge metagenome-assembled genomes encoding full-length rRNA genes using long-read sequencing.</title>
        <authorList>
            <person name="Singleton C.M."/>
            <person name="Petriglieri F."/>
            <person name="Kristensen J.M."/>
            <person name="Kirkegaard R.H."/>
            <person name="Michaelsen T.Y."/>
            <person name="Andersen M.H."/>
            <person name="Karst S.M."/>
            <person name="Dueholm M.S."/>
            <person name="Nielsen P.H."/>
            <person name="Albertsen M."/>
        </authorList>
    </citation>
    <scope>NUCLEOTIDE SEQUENCE</scope>
    <source>
        <strain evidence="2">Skiv_18-Q3-R9-52_MAXAC.067</strain>
    </source>
</reference>
<keyword evidence="1" id="KW-1133">Transmembrane helix</keyword>
<proteinExistence type="predicted"/>
<dbReference type="EMBL" id="JADKIO010000002">
    <property type="protein sequence ID" value="MBK9795041.1"/>
    <property type="molecule type" value="Genomic_DNA"/>
</dbReference>
<feature type="transmembrane region" description="Helical" evidence="1">
    <location>
        <begin position="212"/>
        <end position="231"/>
    </location>
</feature>
<dbReference type="AlphaFoldDB" id="A0A9D7SFH3"/>
<gene>
    <name evidence="2" type="ORF">IPP58_00835</name>
</gene>
<sequence>MAFTLTTLTIALALFLGMLVLQEVGRRLGRRQLARDPDSARKNLGALEGAVFGLMGLLMAFTFSGAASRFDGRRQLVAQEANAIGTAYLRLDLLPAAAQPALKEAFRRYLDARLAAFQNPPESAASKAGLERATRLQGLIWAQAVVACRSDVPPQVLTLVLPALNEMIDITTTRAMAMNQHPPMVVYLMLGLLSLASALLAGHGMAEGRARSWVHMLGFAALSASTIFLILDLEYPRLGLLRVDGADQVLVELRASMK</sequence>
<feature type="transmembrane region" description="Helical" evidence="1">
    <location>
        <begin position="184"/>
        <end position="206"/>
    </location>
</feature>
<comment type="caution">
    <text evidence="2">The sequence shown here is derived from an EMBL/GenBank/DDBJ whole genome shotgun (WGS) entry which is preliminary data.</text>
</comment>
<protein>
    <submittedName>
        <fullName evidence="2">DUF4239 domain-containing protein</fullName>
    </submittedName>
</protein>
<feature type="transmembrane region" description="Helical" evidence="1">
    <location>
        <begin position="45"/>
        <end position="66"/>
    </location>
</feature>
<keyword evidence="1" id="KW-0812">Transmembrane</keyword>
<accession>A0A9D7SFH3</accession>
<evidence type="ECO:0000313" key="3">
    <source>
        <dbReference type="Proteomes" id="UP000886657"/>
    </source>
</evidence>
<evidence type="ECO:0000256" key="1">
    <source>
        <dbReference type="SAM" id="Phobius"/>
    </source>
</evidence>
<dbReference type="Proteomes" id="UP000886657">
    <property type="component" value="Unassembled WGS sequence"/>
</dbReference>
<evidence type="ECO:0000313" key="2">
    <source>
        <dbReference type="EMBL" id="MBK9795041.1"/>
    </source>
</evidence>
<organism evidence="2 3">
    <name type="scientific">Candidatus Geothrix skivensis</name>
    <dbReference type="NCBI Taxonomy" id="2954439"/>
    <lineage>
        <taxon>Bacteria</taxon>
        <taxon>Pseudomonadati</taxon>
        <taxon>Acidobacteriota</taxon>
        <taxon>Holophagae</taxon>
        <taxon>Holophagales</taxon>
        <taxon>Holophagaceae</taxon>
        <taxon>Geothrix</taxon>
    </lineage>
</organism>